<keyword evidence="17" id="KW-0812">Transmembrane</keyword>
<dbReference type="GeneID" id="115047401"/>
<evidence type="ECO:0000256" key="3">
    <source>
        <dbReference type="ARBA" id="ARBA00004514"/>
    </source>
</evidence>
<reference evidence="19" key="2">
    <citation type="submission" date="2025-08" db="UniProtKB">
        <authorList>
            <consortium name="Ensembl"/>
        </authorList>
    </citation>
    <scope>IDENTIFICATION</scope>
</reference>
<dbReference type="InterPro" id="IPR045058">
    <property type="entry name" value="GIMA/IAN/Toc"/>
</dbReference>
<dbReference type="InParanoid" id="A0A665WSH5"/>
<dbReference type="GO" id="GO:0005794">
    <property type="term" value="C:Golgi apparatus"/>
    <property type="evidence" value="ECO:0007669"/>
    <property type="project" value="UniProtKB-SubCell"/>
</dbReference>
<keyword evidence="12" id="KW-0342">GTP-binding</keyword>
<dbReference type="SUPFAM" id="SSF52540">
    <property type="entry name" value="P-loop containing nucleoside triphosphate hydrolases"/>
    <property type="match status" value="1"/>
</dbReference>
<dbReference type="GO" id="GO:0005829">
    <property type="term" value="C:cytosol"/>
    <property type="evidence" value="ECO:0007669"/>
    <property type="project" value="UniProtKB-SubCell"/>
</dbReference>
<reference evidence="19" key="3">
    <citation type="submission" date="2025-09" db="UniProtKB">
        <authorList>
            <consortium name="Ensembl"/>
        </authorList>
    </citation>
    <scope>IDENTIFICATION</scope>
</reference>
<reference evidence="19" key="1">
    <citation type="submission" date="2021-04" db="EMBL/GenBank/DDBJ databases">
        <authorList>
            <consortium name="Wellcome Sanger Institute Data Sharing"/>
        </authorList>
    </citation>
    <scope>NUCLEOTIDE SEQUENCE [LARGE SCALE GENOMIC DNA]</scope>
</reference>
<evidence type="ECO:0000256" key="14">
    <source>
        <dbReference type="ARBA" id="ARBA00073539"/>
    </source>
</evidence>
<dbReference type="FunCoup" id="A0A665WSH5">
    <property type="interactions" value="34"/>
</dbReference>
<evidence type="ECO:0000256" key="2">
    <source>
        <dbReference type="ARBA" id="ARBA00004240"/>
    </source>
</evidence>
<dbReference type="GO" id="GO:0005739">
    <property type="term" value="C:mitochondrion"/>
    <property type="evidence" value="ECO:0007669"/>
    <property type="project" value="UniProtKB-SubCell"/>
</dbReference>
<evidence type="ECO:0000256" key="5">
    <source>
        <dbReference type="ARBA" id="ARBA00008535"/>
    </source>
</evidence>
<evidence type="ECO:0000259" key="18">
    <source>
        <dbReference type="PROSITE" id="PS51720"/>
    </source>
</evidence>
<dbReference type="OMA" id="RVTIHCE"/>
<keyword evidence="11" id="KW-0496">Mitochondrion</keyword>
<keyword evidence="10" id="KW-0333">Golgi apparatus</keyword>
<keyword evidence="17" id="KW-0472">Membrane</keyword>
<keyword evidence="7" id="KW-0677">Repeat</keyword>
<dbReference type="PROSITE" id="PS51720">
    <property type="entry name" value="G_AIG1"/>
    <property type="match status" value="1"/>
</dbReference>
<feature type="transmembrane region" description="Helical" evidence="17">
    <location>
        <begin position="282"/>
        <end position="315"/>
    </location>
</feature>
<evidence type="ECO:0000313" key="19">
    <source>
        <dbReference type="Ensembl" id="ENSENLP00000046951.1"/>
    </source>
</evidence>
<name>A0A665WSH5_ECHNA</name>
<keyword evidence="8" id="KW-0547">Nucleotide-binding</keyword>
<evidence type="ECO:0000313" key="20">
    <source>
        <dbReference type="Proteomes" id="UP000472264"/>
    </source>
</evidence>
<keyword evidence="16" id="KW-0175">Coiled coil</keyword>
<comment type="subcellular location">
    <subcellularLocation>
        <location evidence="3">Cytoplasm</location>
        <location evidence="3">Cytosol</location>
    </subcellularLocation>
    <subcellularLocation>
        <location evidence="2">Endoplasmic reticulum</location>
    </subcellularLocation>
    <subcellularLocation>
        <location evidence="4">Golgi apparatus</location>
    </subcellularLocation>
    <subcellularLocation>
        <location evidence="1">Mitochondrion</location>
    </subcellularLocation>
</comment>
<dbReference type="Ensembl" id="ENSENLT00000048090.1">
    <property type="protein sequence ID" value="ENSENLP00000046951.1"/>
    <property type="gene ID" value="ENSENLG00000019884.1"/>
</dbReference>
<evidence type="ECO:0000256" key="16">
    <source>
        <dbReference type="SAM" id="Coils"/>
    </source>
</evidence>
<dbReference type="InterPro" id="IPR006703">
    <property type="entry name" value="G_AIG1"/>
</dbReference>
<evidence type="ECO:0000256" key="11">
    <source>
        <dbReference type="ARBA" id="ARBA00023128"/>
    </source>
</evidence>
<evidence type="ECO:0000256" key="8">
    <source>
        <dbReference type="ARBA" id="ARBA00022741"/>
    </source>
</evidence>
<organism evidence="19 20">
    <name type="scientific">Echeneis naucrates</name>
    <name type="common">Live sharksucker</name>
    <dbReference type="NCBI Taxonomy" id="173247"/>
    <lineage>
        <taxon>Eukaryota</taxon>
        <taxon>Metazoa</taxon>
        <taxon>Chordata</taxon>
        <taxon>Craniata</taxon>
        <taxon>Vertebrata</taxon>
        <taxon>Euteleostomi</taxon>
        <taxon>Actinopterygii</taxon>
        <taxon>Neopterygii</taxon>
        <taxon>Teleostei</taxon>
        <taxon>Neoteleostei</taxon>
        <taxon>Acanthomorphata</taxon>
        <taxon>Carangaria</taxon>
        <taxon>Carangiformes</taxon>
        <taxon>Echeneidae</taxon>
        <taxon>Echeneis</taxon>
    </lineage>
</organism>
<dbReference type="Pfam" id="PF04548">
    <property type="entry name" value="AIG1"/>
    <property type="match status" value="1"/>
</dbReference>
<accession>A0A665WSH5</accession>
<evidence type="ECO:0000256" key="6">
    <source>
        <dbReference type="ARBA" id="ARBA00022490"/>
    </source>
</evidence>
<keyword evidence="6" id="KW-0963">Cytoplasm</keyword>
<dbReference type="Proteomes" id="UP000472264">
    <property type="component" value="Chromosome 8"/>
</dbReference>
<feature type="coiled-coil region" evidence="16">
    <location>
        <begin position="230"/>
        <end position="273"/>
    </location>
</feature>
<keyword evidence="17" id="KW-1133">Transmembrane helix</keyword>
<keyword evidence="20" id="KW-1185">Reference proteome</keyword>
<evidence type="ECO:0000256" key="12">
    <source>
        <dbReference type="ARBA" id="ARBA00023134"/>
    </source>
</evidence>
<comment type="similarity">
    <text evidence="5">Belongs to the TRAFAC class TrmE-Era-EngA-EngB-Septin-like GTPase superfamily. AIG1/Toc34/Toc159-like paraseptin GTPase family. IAN subfamily.</text>
</comment>
<dbReference type="CDD" id="cd01852">
    <property type="entry name" value="AIG1"/>
    <property type="match status" value="1"/>
</dbReference>
<evidence type="ECO:0000256" key="13">
    <source>
        <dbReference type="ARBA" id="ARBA00056809"/>
    </source>
</evidence>
<evidence type="ECO:0000256" key="15">
    <source>
        <dbReference type="ARBA" id="ARBA00077278"/>
    </source>
</evidence>
<dbReference type="PANTHER" id="PTHR10903">
    <property type="entry name" value="GTPASE, IMAP FAMILY MEMBER-RELATED"/>
    <property type="match status" value="1"/>
</dbReference>
<proteinExistence type="inferred from homology"/>
<dbReference type="OrthoDB" id="8954335at2759"/>
<keyword evidence="9" id="KW-0256">Endoplasmic reticulum</keyword>
<dbReference type="InterPro" id="IPR027417">
    <property type="entry name" value="P-loop_NTPase"/>
</dbReference>
<evidence type="ECO:0000256" key="10">
    <source>
        <dbReference type="ARBA" id="ARBA00023034"/>
    </source>
</evidence>
<dbReference type="PANTHER" id="PTHR10903:SF190">
    <property type="entry name" value="GTPASE IMAP FAMILY MEMBER 4-LIKE"/>
    <property type="match status" value="1"/>
</dbReference>
<protein>
    <recommendedName>
        <fullName evidence="14">GTPase IMAP family member 8</fullName>
    </recommendedName>
    <alternativeName>
        <fullName evidence="15">Immune-associated nucleotide-binding protein 9</fullName>
    </alternativeName>
</protein>
<feature type="domain" description="AIG1-type G" evidence="18">
    <location>
        <begin position="19"/>
        <end position="219"/>
    </location>
</feature>
<dbReference type="GO" id="GO:0005783">
    <property type="term" value="C:endoplasmic reticulum"/>
    <property type="evidence" value="ECO:0007669"/>
    <property type="project" value="UniProtKB-SubCell"/>
</dbReference>
<sequence length="334" mass="38443">MNLDSIIDPDQMYMAEDKEEPLRIMLLGKSGAGKSSSGNTILGKHVFESDMRLTRVTLHCEKETGTVGNMQLSVIDTPGLFEKDTDQRSVAREILQSIKLLEPGPHAFVYVVPVGRMTQEDQSTHYMIEKMFGPKVWDFTIVLFTHGDRLGEKTINDIITDSDDNLRNFIRKCSGGFHVFNNKNQDDMDQVTIFLEKIQTLVTLNGRKDYKRDLYPAGVKKVWQRQELILKETEEEISRKEMQLKERFKENELEKKKKELWRREEQKARLAAESETDTQSIWLLLVLTAASVIGCVLHPAACVGLAGVVMAWIWILFKRARYFYNTSCHHAKKN</sequence>
<dbReference type="GO" id="GO:0005525">
    <property type="term" value="F:GTP binding"/>
    <property type="evidence" value="ECO:0007669"/>
    <property type="project" value="UniProtKB-KW"/>
</dbReference>
<evidence type="ECO:0000256" key="1">
    <source>
        <dbReference type="ARBA" id="ARBA00004173"/>
    </source>
</evidence>
<gene>
    <name evidence="19" type="primary">LOC115047401</name>
</gene>
<dbReference type="RefSeq" id="XP_029364174.1">
    <property type="nucleotide sequence ID" value="XM_029508314.1"/>
</dbReference>
<evidence type="ECO:0000256" key="7">
    <source>
        <dbReference type="ARBA" id="ARBA00022737"/>
    </source>
</evidence>
<dbReference type="FunFam" id="3.40.50.300:FF:000536">
    <property type="entry name" value="GTPase IMAP family member 8"/>
    <property type="match status" value="1"/>
</dbReference>
<evidence type="ECO:0000256" key="9">
    <source>
        <dbReference type="ARBA" id="ARBA00022824"/>
    </source>
</evidence>
<dbReference type="Gene3D" id="3.40.50.300">
    <property type="entry name" value="P-loop containing nucleotide triphosphate hydrolases"/>
    <property type="match status" value="1"/>
</dbReference>
<comment type="function">
    <text evidence="13">Exerts an anti-apoptotic effect in the immune system and is involved in responses to infections.</text>
</comment>
<evidence type="ECO:0000256" key="4">
    <source>
        <dbReference type="ARBA" id="ARBA00004555"/>
    </source>
</evidence>
<dbReference type="RefSeq" id="XP_029364173.1">
    <property type="nucleotide sequence ID" value="XM_029508313.1"/>
</dbReference>
<dbReference type="AlphaFoldDB" id="A0A665WSH5"/>
<evidence type="ECO:0000256" key="17">
    <source>
        <dbReference type="SAM" id="Phobius"/>
    </source>
</evidence>